<gene>
    <name evidence="4" type="ORF">FC83_GL002626</name>
</gene>
<keyword evidence="1 2" id="KW-0238">DNA-binding</keyword>
<dbReference type="Gene3D" id="1.10.357.10">
    <property type="entry name" value="Tetracycline Repressor, domain 2"/>
    <property type="match status" value="1"/>
</dbReference>
<accession>X0PU32</accession>
<dbReference type="RefSeq" id="WP_035455460.1">
    <property type="nucleotide sequence ID" value="NZ_AZGA01000002.1"/>
</dbReference>
<feature type="DNA-binding region" description="H-T-H motif" evidence="2">
    <location>
        <begin position="34"/>
        <end position="53"/>
    </location>
</feature>
<dbReference type="EMBL" id="AZGA01000002">
    <property type="protein sequence ID" value="KRM36751.1"/>
    <property type="molecule type" value="Genomic_DNA"/>
</dbReference>
<dbReference type="PANTHER" id="PTHR43479">
    <property type="entry name" value="ACREF/ENVCD OPERON REPRESSOR-RELATED"/>
    <property type="match status" value="1"/>
</dbReference>
<evidence type="ECO:0000313" key="5">
    <source>
        <dbReference type="Proteomes" id="UP000051236"/>
    </source>
</evidence>
<dbReference type="OrthoDB" id="9812484at2"/>
<dbReference type="GO" id="GO:0003677">
    <property type="term" value="F:DNA binding"/>
    <property type="evidence" value="ECO:0007669"/>
    <property type="project" value="UniProtKB-UniRule"/>
</dbReference>
<dbReference type="PANTHER" id="PTHR43479:SF11">
    <property type="entry name" value="ACREF_ENVCD OPERON REPRESSOR-RELATED"/>
    <property type="match status" value="1"/>
</dbReference>
<feature type="domain" description="HTH tetR-type" evidence="3">
    <location>
        <begin position="11"/>
        <end position="71"/>
    </location>
</feature>
<evidence type="ECO:0000259" key="3">
    <source>
        <dbReference type="PROSITE" id="PS50977"/>
    </source>
</evidence>
<keyword evidence="5" id="KW-1185">Reference proteome</keyword>
<organism evidence="4 5">
    <name type="scientific">Agrilactobacillus composti DSM 18527 = JCM 14202</name>
    <dbReference type="NCBI Taxonomy" id="1423734"/>
    <lineage>
        <taxon>Bacteria</taxon>
        <taxon>Bacillati</taxon>
        <taxon>Bacillota</taxon>
        <taxon>Bacilli</taxon>
        <taxon>Lactobacillales</taxon>
        <taxon>Lactobacillaceae</taxon>
        <taxon>Agrilactobacillus</taxon>
    </lineage>
</organism>
<comment type="caution">
    <text evidence="4">The sequence shown here is derived from an EMBL/GenBank/DDBJ whole genome shotgun (WGS) entry which is preliminary data.</text>
</comment>
<dbReference type="STRING" id="1423734.FC83_GL002626"/>
<dbReference type="InterPro" id="IPR001647">
    <property type="entry name" value="HTH_TetR"/>
</dbReference>
<dbReference type="Pfam" id="PF17924">
    <property type="entry name" value="TetR_C_19"/>
    <property type="match status" value="1"/>
</dbReference>
<evidence type="ECO:0000256" key="1">
    <source>
        <dbReference type="ARBA" id="ARBA00023125"/>
    </source>
</evidence>
<sequence length="224" mass="26370">MPKPTFFNLPSNKRQHLLDEALREFSHKPYNEVSISSIIKNAQIPRGSFYQYFDDKMDLYNYLIKTKQAAYLDDWLQAIKNHNGDLFQVFKDYYGDLLLQIASSPDANFFRNVFLHMDYKRSQSFNGMIPKKGEFHPDHPPFDRSRFDILKDVDTTNLKISSKAEIMTLMHLLSSVFQQVLSYYYLMQQIKPGTWPVEKAQAQFDQLISWIQYGVQKDKAQEEG</sequence>
<dbReference type="AlphaFoldDB" id="X0PU32"/>
<evidence type="ECO:0000313" key="4">
    <source>
        <dbReference type="EMBL" id="KRM36751.1"/>
    </source>
</evidence>
<dbReference type="InterPro" id="IPR050624">
    <property type="entry name" value="HTH-type_Tx_Regulator"/>
</dbReference>
<proteinExistence type="predicted"/>
<name>X0PU32_9LACO</name>
<dbReference type="Pfam" id="PF00440">
    <property type="entry name" value="TetR_N"/>
    <property type="match status" value="1"/>
</dbReference>
<dbReference type="Proteomes" id="UP000051236">
    <property type="component" value="Unassembled WGS sequence"/>
</dbReference>
<dbReference type="SUPFAM" id="SSF46689">
    <property type="entry name" value="Homeodomain-like"/>
    <property type="match status" value="1"/>
</dbReference>
<evidence type="ECO:0000256" key="2">
    <source>
        <dbReference type="PROSITE-ProRule" id="PRU00335"/>
    </source>
</evidence>
<dbReference type="eggNOG" id="COG1309">
    <property type="taxonomic scope" value="Bacteria"/>
</dbReference>
<reference evidence="4 5" key="1">
    <citation type="journal article" date="2015" name="Genome Announc.">
        <title>Expanding the biotechnology potential of lactobacilli through comparative genomics of 213 strains and associated genera.</title>
        <authorList>
            <person name="Sun Z."/>
            <person name="Harris H.M."/>
            <person name="McCann A."/>
            <person name="Guo C."/>
            <person name="Argimon S."/>
            <person name="Zhang W."/>
            <person name="Yang X."/>
            <person name="Jeffery I.B."/>
            <person name="Cooney J.C."/>
            <person name="Kagawa T.F."/>
            <person name="Liu W."/>
            <person name="Song Y."/>
            <person name="Salvetti E."/>
            <person name="Wrobel A."/>
            <person name="Rasinkangas P."/>
            <person name="Parkhill J."/>
            <person name="Rea M.C."/>
            <person name="O'Sullivan O."/>
            <person name="Ritari J."/>
            <person name="Douillard F.P."/>
            <person name="Paul Ross R."/>
            <person name="Yang R."/>
            <person name="Briner A.E."/>
            <person name="Felis G.E."/>
            <person name="de Vos W.M."/>
            <person name="Barrangou R."/>
            <person name="Klaenhammer T.R."/>
            <person name="Caufield P.W."/>
            <person name="Cui Y."/>
            <person name="Zhang H."/>
            <person name="O'Toole P.W."/>
        </authorList>
    </citation>
    <scope>NUCLEOTIDE SEQUENCE [LARGE SCALE GENOMIC DNA]</scope>
    <source>
        <strain evidence="4 5">DSM 18527</strain>
    </source>
</reference>
<dbReference type="PATRIC" id="fig|1423734.3.peg.2662"/>
<protein>
    <submittedName>
        <fullName evidence="4">TetR family transcriptional regulator</fullName>
    </submittedName>
</protein>
<dbReference type="InterPro" id="IPR009057">
    <property type="entry name" value="Homeodomain-like_sf"/>
</dbReference>
<dbReference type="PROSITE" id="PS50977">
    <property type="entry name" value="HTH_TETR_2"/>
    <property type="match status" value="1"/>
</dbReference>